<accession>A0AAV6MIN4</accession>
<organism evidence="1 2">
    <name type="scientific">Cucurbita argyrosperma subsp. sororia</name>
    <dbReference type="NCBI Taxonomy" id="37648"/>
    <lineage>
        <taxon>Eukaryota</taxon>
        <taxon>Viridiplantae</taxon>
        <taxon>Streptophyta</taxon>
        <taxon>Embryophyta</taxon>
        <taxon>Tracheophyta</taxon>
        <taxon>Spermatophyta</taxon>
        <taxon>Magnoliopsida</taxon>
        <taxon>eudicotyledons</taxon>
        <taxon>Gunneridae</taxon>
        <taxon>Pentapetalae</taxon>
        <taxon>rosids</taxon>
        <taxon>fabids</taxon>
        <taxon>Cucurbitales</taxon>
        <taxon>Cucurbitaceae</taxon>
        <taxon>Cucurbiteae</taxon>
        <taxon>Cucurbita</taxon>
    </lineage>
</organism>
<name>A0AAV6MIN4_9ROSI</name>
<gene>
    <name evidence="1" type="ORF">SDJN03_21652</name>
</gene>
<reference evidence="1 2" key="1">
    <citation type="journal article" date="2021" name="Hortic Res">
        <title>The domestication of Cucurbita argyrosperma as revealed by the genome of its wild relative.</title>
        <authorList>
            <person name="Barrera-Redondo J."/>
            <person name="Sanchez-de la Vega G."/>
            <person name="Aguirre-Liguori J.A."/>
            <person name="Castellanos-Morales G."/>
            <person name="Gutierrez-Guerrero Y.T."/>
            <person name="Aguirre-Dugua X."/>
            <person name="Aguirre-Planter E."/>
            <person name="Tenaillon M.I."/>
            <person name="Lira-Saade R."/>
            <person name="Eguiarte L.E."/>
        </authorList>
    </citation>
    <scope>NUCLEOTIDE SEQUENCE [LARGE SCALE GENOMIC DNA]</scope>
    <source>
        <strain evidence="1">JBR-2021</strain>
    </source>
</reference>
<comment type="caution">
    <text evidence="1">The sequence shown here is derived from an EMBL/GenBank/DDBJ whole genome shotgun (WGS) entry which is preliminary data.</text>
</comment>
<dbReference type="Proteomes" id="UP000685013">
    <property type="component" value="Chromosome 14"/>
</dbReference>
<keyword evidence="2" id="KW-1185">Reference proteome</keyword>
<sequence length="108" mass="12119">MHKSKMKTIAVDGQSRVKLVYNEYGQPIGDESVGLASFLGPLVREVVRVTLENWKKLPTRLKLVLWKSIEKKSSSDPTSISRIMLWTKAHTKKDGQPVNSQVAQALLC</sequence>
<feature type="non-terminal residue" evidence="1">
    <location>
        <position position="1"/>
    </location>
</feature>
<evidence type="ECO:0000313" key="1">
    <source>
        <dbReference type="EMBL" id="KAG6581650.1"/>
    </source>
</evidence>
<evidence type="ECO:0000313" key="2">
    <source>
        <dbReference type="Proteomes" id="UP000685013"/>
    </source>
</evidence>
<protein>
    <submittedName>
        <fullName evidence="1">Uncharacterized protein</fullName>
    </submittedName>
</protein>
<dbReference type="EMBL" id="JAGKQH010000014">
    <property type="protein sequence ID" value="KAG6581650.1"/>
    <property type="molecule type" value="Genomic_DNA"/>
</dbReference>
<dbReference type="AlphaFoldDB" id="A0AAV6MIN4"/>
<proteinExistence type="predicted"/>